<dbReference type="GO" id="GO:0008270">
    <property type="term" value="F:zinc ion binding"/>
    <property type="evidence" value="ECO:0007669"/>
    <property type="project" value="UniProtKB-KW"/>
</dbReference>
<proteinExistence type="predicted"/>
<feature type="compositionally biased region" description="Polar residues" evidence="4">
    <location>
        <begin position="146"/>
        <end position="159"/>
    </location>
</feature>
<feature type="region of interest" description="Disordered" evidence="4">
    <location>
        <begin position="138"/>
        <end position="162"/>
    </location>
</feature>
<keyword evidence="2" id="KW-0863">Zinc-finger</keyword>
<dbReference type="AlphaFoldDB" id="A0A485LQ28"/>
<dbReference type="OrthoDB" id="261960at2759"/>
<feature type="region of interest" description="Disordered" evidence="4">
    <location>
        <begin position="205"/>
        <end position="330"/>
    </location>
</feature>
<evidence type="ECO:0000256" key="3">
    <source>
        <dbReference type="ARBA" id="ARBA00022833"/>
    </source>
</evidence>
<name>A0A485LQ28_9STRA</name>
<dbReference type="Proteomes" id="UP000332933">
    <property type="component" value="Unassembled WGS sequence"/>
</dbReference>
<dbReference type="InterPro" id="IPR036443">
    <property type="entry name" value="Znf_RanBP2_sf"/>
</dbReference>
<evidence type="ECO:0000256" key="4">
    <source>
        <dbReference type="SAM" id="MobiDB-lite"/>
    </source>
</evidence>
<dbReference type="InterPro" id="IPR001876">
    <property type="entry name" value="Znf_RanBP2"/>
</dbReference>
<feature type="region of interest" description="Disordered" evidence="4">
    <location>
        <begin position="440"/>
        <end position="471"/>
    </location>
</feature>
<dbReference type="SUPFAM" id="SSF90209">
    <property type="entry name" value="Ran binding protein zinc finger-like"/>
    <property type="match status" value="1"/>
</dbReference>
<dbReference type="EMBL" id="VJMH01007387">
    <property type="protein sequence ID" value="KAF0683626.1"/>
    <property type="molecule type" value="Genomic_DNA"/>
</dbReference>
<feature type="domain" description="RanBP2-type" evidence="5">
    <location>
        <begin position="163"/>
        <end position="188"/>
    </location>
</feature>
<evidence type="ECO:0000313" key="6">
    <source>
        <dbReference type="EMBL" id="KAF0683626.1"/>
    </source>
</evidence>
<keyword evidence="8" id="KW-1185">Reference proteome</keyword>
<dbReference type="Pfam" id="PF06905">
    <property type="entry name" value="FAIM1"/>
    <property type="match status" value="1"/>
</dbReference>
<organism evidence="7 8">
    <name type="scientific">Aphanomyces stellatus</name>
    <dbReference type="NCBI Taxonomy" id="120398"/>
    <lineage>
        <taxon>Eukaryota</taxon>
        <taxon>Sar</taxon>
        <taxon>Stramenopiles</taxon>
        <taxon>Oomycota</taxon>
        <taxon>Saprolegniomycetes</taxon>
        <taxon>Saprolegniales</taxon>
        <taxon>Verrucalvaceae</taxon>
        <taxon>Aphanomyces</taxon>
    </lineage>
</organism>
<keyword evidence="1" id="KW-0479">Metal-binding</keyword>
<protein>
    <submittedName>
        <fullName evidence="7">Aste57867_24332 protein</fullName>
    </submittedName>
</protein>
<dbReference type="InterPro" id="IPR038513">
    <property type="entry name" value="FAIM1_dom_sf"/>
</dbReference>
<dbReference type="SMART" id="SM00547">
    <property type="entry name" value="ZnF_RBZ"/>
    <property type="match status" value="1"/>
</dbReference>
<gene>
    <name evidence="7" type="primary">Aste57867_24332</name>
    <name evidence="6" type="ORF">As57867_024257</name>
    <name evidence="7" type="ORF">ASTE57867_24332</name>
</gene>
<evidence type="ECO:0000256" key="1">
    <source>
        <dbReference type="ARBA" id="ARBA00022723"/>
    </source>
</evidence>
<dbReference type="Gene3D" id="2.40.128.180">
    <property type="match status" value="1"/>
</dbReference>
<keyword evidence="3" id="KW-0862">Zinc</keyword>
<dbReference type="EMBL" id="CAADRA010007413">
    <property type="protein sequence ID" value="VFU00972.1"/>
    <property type="molecule type" value="Genomic_DNA"/>
</dbReference>
<evidence type="ECO:0000313" key="7">
    <source>
        <dbReference type="EMBL" id="VFU00972.1"/>
    </source>
</evidence>
<accession>A0A485LQ28</accession>
<evidence type="ECO:0000256" key="2">
    <source>
        <dbReference type="ARBA" id="ARBA00022771"/>
    </source>
</evidence>
<feature type="compositionally biased region" description="Low complexity" evidence="4">
    <location>
        <begin position="263"/>
        <end position="287"/>
    </location>
</feature>
<reference evidence="6" key="2">
    <citation type="submission" date="2019-06" db="EMBL/GenBank/DDBJ databases">
        <title>Genomics analysis of Aphanomyces spp. identifies a new class of oomycete effector associated with host adaptation.</title>
        <authorList>
            <person name="Gaulin E."/>
        </authorList>
    </citation>
    <scope>NUCLEOTIDE SEQUENCE</scope>
    <source>
        <strain evidence="6">CBS 578.67</strain>
    </source>
</reference>
<dbReference type="Gene3D" id="2.30.30.380">
    <property type="entry name" value="Zn-finger domain of Sec23/24"/>
    <property type="match status" value="1"/>
</dbReference>
<evidence type="ECO:0000259" key="5">
    <source>
        <dbReference type="SMART" id="SM00547"/>
    </source>
</evidence>
<sequence length="471" mass="50316">MHRRPVKGGTGWDCKAEGAKAAGLYFEIANVGKVVEASKKRITWRIKMIEGKEYEISLTHSIASGKKVLRIDGIVTHQTSTFSLGDWDHCFNLGNHVIHIIIKPSVELNDSYDLIVDGISFRRLPEDVIKPKADPVINRGKKSLSREPSASDMSRTDSASGGAGWECTVCTLINDKPFAPICEACGAAKPRVPIARLPSGPVKQPSFELLPSAPGMETVQRVNSKGPVPRRESSTEFNPFGPPPTSSASTWESFDKPSNPGVASSSDPFSPSSAGAFSPQAAAPSSDHIASMLHGLDFNYTPPPQSAAPQSVAEPEPAHPAGPEPTADPLWGAHIVDLNLNPEAKNPPLKSTRSMQSLEQARLATNNGSQKQLVMPPPPVYTAPPTAFQPAYPQAPYSPYGGGGMANPQHIVAPPMQGQFATYNNMQPGLVQPRAPQQQFMSNMTNVPPQPIAKAAGAPRPNLNDPFATLS</sequence>
<reference evidence="7 8" key="1">
    <citation type="submission" date="2019-03" db="EMBL/GenBank/DDBJ databases">
        <authorList>
            <person name="Gaulin E."/>
            <person name="Dumas B."/>
        </authorList>
    </citation>
    <scope>NUCLEOTIDE SEQUENCE [LARGE SCALE GENOMIC DNA]</scope>
    <source>
        <strain evidence="7">CBS 568.67</strain>
    </source>
</reference>
<evidence type="ECO:0000313" key="8">
    <source>
        <dbReference type="Proteomes" id="UP000332933"/>
    </source>
</evidence>
<feature type="compositionally biased region" description="Low complexity" evidence="4">
    <location>
        <begin position="307"/>
        <end position="317"/>
    </location>
</feature>
<dbReference type="InterPro" id="IPR010695">
    <property type="entry name" value="FAIM1"/>
</dbReference>